<dbReference type="RefSeq" id="WP_205105023.1">
    <property type="nucleotide sequence ID" value="NZ_JACJJG010000048.1"/>
</dbReference>
<proteinExistence type="predicted"/>
<evidence type="ECO:0000256" key="1">
    <source>
        <dbReference type="SAM" id="SignalP"/>
    </source>
</evidence>
<evidence type="ECO:0000313" key="2">
    <source>
        <dbReference type="EMBL" id="MBM6674010.1"/>
    </source>
</evidence>
<feature type="signal peptide" evidence="1">
    <location>
        <begin position="1"/>
        <end position="18"/>
    </location>
</feature>
<comment type="caution">
    <text evidence="2">The sequence shown here is derived from an EMBL/GenBank/DDBJ whole genome shotgun (WGS) entry which is preliminary data.</text>
</comment>
<organism evidence="2 3">
    <name type="scientific">Marseilla massiliensis</name>
    <dbReference type="NCBI Taxonomy" id="1841864"/>
    <lineage>
        <taxon>Bacteria</taxon>
        <taxon>Pseudomonadati</taxon>
        <taxon>Bacteroidota</taxon>
        <taxon>Bacteroidia</taxon>
        <taxon>Bacteroidales</taxon>
        <taxon>Prevotellaceae</taxon>
        <taxon>Marseilla</taxon>
    </lineage>
</organism>
<feature type="chain" id="PRO_5036791062" description="PorT family protein" evidence="1">
    <location>
        <begin position="19"/>
        <end position="299"/>
    </location>
</feature>
<reference evidence="2" key="2">
    <citation type="journal article" date="2021" name="Sci. Rep.">
        <title>The distribution of antibiotic resistance genes in chicken gut microbiota commensals.</title>
        <authorList>
            <person name="Juricova H."/>
            <person name="Matiasovicova J."/>
            <person name="Kubasova T."/>
            <person name="Cejkova D."/>
            <person name="Rychlik I."/>
        </authorList>
    </citation>
    <scope>NUCLEOTIDE SEQUENCE</scope>
    <source>
        <strain evidence="2">An824</strain>
    </source>
</reference>
<gene>
    <name evidence="2" type="ORF">H6A34_09000</name>
</gene>
<sequence>MKHLIFMLAALLPMLAFAADENDTTFTVKDKKIVVDVNDDKTVVTVYNKNGYEMSKTRELEFIDGQEVERVYVGSPFVPAENLQNIKFRPHYPTVWFGFTAPSKGVFSSSKGDTHLRRSKSFELGFTPWSVAFPFNKARTFGLTAAVQVAWVHQCFQKDYGVSQDGDRFVYTQLDPRAKGNNMNYAAFRLPVMLSYQEDYSNAQMSLGLSFEVRTNASYRLTPADGMTTDGYPDYLRLRRCGLNLEYSLSIGPVIMSATVGLTPLFKTQTGTNAYMHSAKLGVDVLELCRMLKGNGKKK</sequence>
<protein>
    <recommendedName>
        <fullName evidence="4">PorT family protein</fullName>
    </recommendedName>
</protein>
<keyword evidence="1" id="KW-0732">Signal</keyword>
<dbReference type="Proteomes" id="UP000706891">
    <property type="component" value="Unassembled WGS sequence"/>
</dbReference>
<accession>A0A938WVG5</accession>
<dbReference type="AlphaFoldDB" id="A0A938WVG5"/>
<keyword evidence="3" id="KW-1185">Reference proteome</keyword>
<evidence type="ECO:0008006" key="4">
    <source>
        <dbReference type="Google" id="ProtNLM"/>
    </source>
</evidence>
<dbReference type="EMBL" id="JACJJG010000048">
    <property type="protein sequence ID" value="MBM6674010.1"/>
    <property type="molecule type" value="Genomic_DNA"/>
</dbReference>
<reference evidence="2" key="1">
    <citation type="submission" date="2020-08" db="EMBL/GenBank/DDBJ databases">
        <authorList>
            <person name="Cejkova D."/>
            <person name="Kubasova T."/>
            <person name="Jahodarova E."/>
            <person name="Rychlik I."/>
        </authorList>
    </citation>
    <scope>NUCLEOTIDE SEQUENCE</scope>
    <source>
        <strain evidence="2">An824</strain>
    </source>
</reference>
<evidence type="ECO:0000313" key="3">
    <source>
        <dbReference type="Proteomes" id="UP000706891"/>
    </source>
</evidence>
<name>A0A938WVG5_9BACT</name>